<dbReference type="InterPro" id="IPR024445">
    <property type="entry name" value="Tnp_ISXO2-like"/>
</dbReference>
<feature type="domain" description="ISXO2-like transposase" evidence="1">
    <location>
        <begin position="140"/>
        <end position="293"/>
    </location>
</feature>
<evidence type="ECO:0000313" key="2">
    <source>
        <dbReference type="EMBL" id="AGK57303.1"/>
    </source>
</evidence>
<dbReference type="EMBL" id="CP005587">
    <property type="protein sequence ID" value="AGK57303.1"/>
    <property type="molecule type" value="Genomic_DNA"/>
</dbReference>
<dbReference type="Proteomes" id="UP000005952">
    <property type="component" value="Chromosome"/>
</dbReference>
<evidence type="ECO:0000259" key="1">
    <source>
        <dbReference type="SMART" id="SM01126"/>
    </source>
</evidence>
<accession>N0B2S9</accession>
<dbReference type="KEGG" id="hdt:HYPDE_28118"/>
<reference evidence="2 3" key="1">
    <citation type="journal article" date="2013" name="Genome Announc.">
        <title>Genome sequences for three denitrifying bacterial strains isolated from a uranium- and nitrate-contaminated subsurface environment.</title>
        <authorList>
            <person name="Venkatramanan R."/>
            <person name="Prakash O."/>
            <person name="Woyke T."/>
            <person name="Chain P."/>
            <person name="Goodwin L.A."/>
            <person name="Watson D."/>
            <person name="Brooks S."/>
            <person name="Kostka J.E."/>
            <person name="Green S.J."/>
        </authorList>
    </citation>
    <scope>NUCLEOTIDE SEQUENCE [LARGE SCALE GENOMIC DNA]</scope>
    <source>
        <strain evidence="2 3">1NES1</strain>
    </source>
</reference>
<keyword evidence="3" id="KW-1185">Reference proteome</keyword>
<name>N0B2S9_9HYPH</name>
<dbReference type="eggNOG" id="COG3677">
    <property type="taxonomic scope" value="Bacteria"/>
</dbReference>
<dbReference type="PANTHER" id="PTHR47163:SF2">
    <property type="entry name" value="SI:DKEY-17M8.2"/>
    <property type="match status" value="1"/>
</dbReference>
<dbReference type="HOGENOM" id="CLU_044348_1_2_5"/>
<proteinExistence type="predicted"/>
<dbReference type="PANTHER" id="PTHR47163">
    <property type="entry name" value="DDE_TNP_IS1595 DOMAIN-CONTAINING PROTEIN"/>
    <property type="match status" value="1"/>
</dbReference>
<evidence type="ECO:0000313" key="3">
    <source>
        <dbReference type="Proteomes" id="UP000005952"/>
    </source>
</evidence>
<dbReference type="STRING" id="670307.HYPDE_28118"/>
<dbReference type="Pfam" id="PF12762">
    <property type="entry name" value="DDE_Tnp_IS1595"/>
    <property type="match status" value="1"/>
</dbReference>
<dbReference type="NCBIfam" id="NF033547">
    <property type="entry name" value="transpos_IS1595"/>
    <property type="match status" value="1"/>
</dbReference>
<dbReference type="InterPro" id="IPR053164">
    <property type="entry name" value="IS1016-like_transposase"/>
</dbReference>
<dbReference type="Pfam" id="PF12760">
    <property type="entry name" value="Zn_ribbon_IS1595"/>
    <property type="match status" value="1"/>
</dbReference>
<dbReference type="AlphaFoldDB" id="N0B2S9"/>
<sequence>MICYIAIIEGFAMSLLSQKHLQNEEDAYKWVEARIWPNGAQCPHCFEQKRVSKMEGKATRFGLYKCYACRKQFRVTVGTIFEKSHVPLYLWLQAFYLIAGSKKGISANQLHRTLGVTLKTAWFMGHRIREAMRIGSLTHPMGGEGKVVEADETFYGRTSTHPKGRKTKFDKAMHKNVIFALVERGGSVRSYHVSGATVAEVIPIINANVKRETAMMTDSAKLYKFQLSQFASHDRIYHGKKEYVRYVPEGPTIHSNTVENYFSVFKRGMRGTYQHCKEKHLHRYLAEFDFRYNNRVALGIDDETRASKMIKGAQGRRLTYRKAGSARAE</sequence>
<gene>
    <name evidence="2" type="ORF">HYPDE_28118</name>
</gene>
<dbReference type="SMART" id="SM01126">
    <property type="entry name" value="DDE_Tnp_IS1595"/>
    <property type="match status" value="1"/>
</dbReference>
<protein>
    <submittedName>
        <fullName evidence="2">Transposase of ISMdi18, IS1595 family protein</fullName>
    </submittedName>
</protein>
<organism evidence="2 3">
    <name type="scientific">Hyphomicrobium denitrificans 1NES1</name>
    <dbReference type="NCBI Taxonomy" id="670307"/>
    <lineage>
        <taxon>Bacteria</taxon>
        <taxon>Pseudomonadati</taxon>
        <taxon>Pseudomonadota</taxon>
        <taxon>Alphaproteobacteria</taxon>
        <taxon>Hyphomicrobiales</taxon>
        <taxon>Hyphomicrobiaceae</taxon>
        <taxon>Hyphomicrobium</taxon>
    </lineage>
</organism>
<dbReference type="InterPro" id="IPR024442">
    <property type="entry name" value="Transposase_Zn_ribbon"/>
</dbReference>